<feature type="region of interest" description="Disordered" evidence="1">
    <location>
        <begin position="186"/>
        <end position="206"/>
    </location>
</feature>
<dbReference type="STRING" id="29088.A0A2Y9G4U3"/>
<feature type="compositionally biased region" description="Basic and acidic residues" evidence="1">
    <location>
        <begin position="190"/>
        <end position="205"/>
    </location>
</feature>
<protein>
    <submittedName>
        <fullName evidence="3">Uncharacterized protein LOC110570366</fullName>
    </submittedName>
</protein>
<evidence type="ECO:0000256" key="1">
    <source>
        <dbReference type="SAM" id="MobiDB-lite"/>
    </source>
</evidence>
<dbReference type="AlphaFoldDB" id="A0A2Y9G4U3"/>
<evidence type="ECO:0000313" key="3">
    <source>
        <dbReference type="RefSeq" id="XP_021534052.1"/>
    </source>
</evidence>
<name>A0A2Y9G4U3_NEOSC</name>
<dbReference type="KEGG" id="nsu:110570366"/>
<dbReference type="RefSeq" id="XP_021534052.1">
    <property type="nucleotide sequence ID" value="XM_021678377.1"/>
</dbReference>
<dbReference type="InParanoid" id="A0A2Y9G4U3"/>
<feature type="compositionally biased region" description="Basic and acidic residues" evidence="1">
    <location>
        <begin position="47"/>
        <end position="61"/>
    </location>
</feature>
<dbReference type="GeneID" id="110570366"/>
<dbReference type="Proteomes" id="UP000248481">
    <property type="component" value="Chromosome 15"/>
</dbReference>
<accession>A0A2Y9G4U3</accession>
<feature type="region of interest" description="Disordered" evidence="1">
    <location>
        <begin position="17"/>
        <end position="75"/>
    </location>
</feature>
<keyword evidence="2" id="KW-1185">Reference proteome</keyword>
<proteinExistence type="predicted"/>
<reference evidence="3" key="1">
    <citation type="submission" date="2025-08" db="UniProtKB">
        <authorList>
            <consortium name="RefSeq"/>
        </authorList>
    </citation>
    <scope>IDENTIFICATION</scope>
    <source>
        <tissue evidence="3">Blood</tissue>
    </source>
</reference>
<evidence type="ECO:0000313" key="2">
    <source>
        <dbReference type="Proteomes" id="UP000248481"/>
    </source>
</evidence>
<organism evidence="2 3">
    <name type="scientific">Neomonachus schauinslandi</name>
    <name type="common">Hawaiian monk seal</name>
    <name type="synonym">Monachus schauinslandi</name>
    <dbReference type="NCBI Taxonomy" id="29088"/>
    <lineage>
        <taxon>Eukaryota</taxon>
        <taxon>Metazoa</taxon>
        <taxon>Chordata</taxon>
        <taxon>Craniata</taxon>
        <taxon>Vertebrata</taxon>
        <taxon>Euteleostomi</taxon>
        <taxon>Mammalia</taxon>
        <taxon>Eutheria</taxon>
        <taxon>Laurasiatheria</taxon>
        <taxon>Carnivora</taxon>
        <taxon>Caniformia</taxon>
        <taxon>Pinnipedia</taxon>
        <taxon>Phocidae</taxon>
        <taxon>Monachinae</taxon>
        <taxon>Monachini</taxon>
        <taxon>Neomonachus</taxon>
    </lineage>
</organism>
<gene>
    <name evidence="3" type="primary">LOC110570366</name>
</gene>
<sequence length="226" mass="25727">MILDGGLFILRVPHERKKENKKQEVLPEDQPLPDGQMLQKGEGVQIFKDKAKDTGGDKATKEGPSLGRTEPRKDAKETYVHGIRKGFRYVAIAQFLKVHVAHLPQQGPFRHFMDMKAEKRLAGRKECRSRFGDISVRKCYQFGQIFSPFQALATTEMQRLVFPRDLPMSPNLQRMGISCTTEGNLQDSELGVRKDDSNHKKEKPVSHIKMPLFPPIVKATKSNDMK</sequence>